<keyword evidence="1" id="KW-0175">Coiled coil</keyword>
<sequence length="586" mass="64960">MRAINKILRLKNIAIIAILILFTFHSLLFTNFAQAGELEDIEKELANLSNKLEQSQSATAPLETTLKGLEQNLANIQDGIKRVEASFKDKERKIDEGDKNLTQKQVLLEKRIREFFIKDKRLDSLTIQMLFGTKASLGETIRLAGYNKRVLEQDRNEIVQLVLFIKNLEEKKEELKSEKVRLAIVKEKTDEQAAFFRKEVAGAKAYQSDLQGQIAQLSARQQSILSARLGNLNLPISLGAGALFCTDDRKIDPGFSPALAFYTYGIPHRVGMNQYGALGRAQAGQNAEAILNAYYSFDGSQQIETTINVNDGNGYDAGNVIWSGNLEEYIKRIYEVPASWPSEALKAQAIAARSYVIAQTDRGRKSICANQYCQVFKTDPKGGAWEQAVNDTAGKVLTNGGEIIIAWYSSTDGGYTYSSADVWGSNKSWTKRTQDTNGSANSFEDLNSKAYDKDSPCFYAAQGSRGEYGKSAWLKPNEVADIANVIMLAKKDSNLGDHFYQTDKAHPYGGEVWNEDKVKQELRSRGGSPIDNATSVSVGADFGNGRTTSVNINGISFNGDEFKSYFNLRAPANIQIVGPLYNIERK</sequence>
<organism evidence="3 4">
    <name type="scientific">Candidatus Roizmanbacteria bacterium CG22_combo_CG10-13_8_21_14_all_38_20</name>
    <dbReference type="NCBI Taxonomy" id="1974862"/>
    <lineage>
        <taxon>Bacteria</taxon>
        <taxon>Candidatus Roizmaniibacteriota</taxon>
    </lineage>
</organism>
<dbReference type="InterPro" id="IPR013693">
    <property type="entry name" value="SpoIID/LytB_N"/>
</dbReference>
<feature type="coiled-coil region" evidence="1">
    <location>
        <begin position="151"/>
        <end position="188"/>
    </location>
</feature>
<reference evidence="3 4" key="1">
    <citation type="submission" date="2017-09" db="EMBL/GenBank/DDBJ databases">
        <title>Depth-based differentiation of microbial function through sediment-hosted aquifers and enrichment of novel symbionts in the deep terrestrial subsurface.</title>
        <authorList>
            <person name="Probst A.J."/>
            <person name="Ladd B."/>
            <person name="Jarett J.K."/>
            <person name="Geller-Mcgrath D.E."/>
            <person name="Sieber C.M."/>
            <person name="Emerson J.B."/>
            <person name="Anantharaman K."/>
            <person name="Thomas B.C."/>
            <person name="Malmstrom R."/>
            <person name="Stieglmeier M."/>
            <person name="Klingl A."/>
            <person name="Woyke T."/>
            <person name="Ryan C.M."/>
            <person name="Banfield J.F."/>
        </authorList>
    </citation>
    <scope>NUCLEOTIDE SEQUENCE [LARGE SCALE GENOMIC DNA]</scope>
    <source>
        <strain evidence="3">CG22_combo_CG10-13_8_21_14_all_38_20</strain>
    </source>
</reference>
<name>A0A2H0BW07_9BACT</name>
<dbReference type="Gene3D" id="6.10.250.3150">
    <property type="match status" value="1"/>
</dbReference>
<dbReference type="Proteomes" id="UP000231246">
    <property type="component" value="Unassembled WGS sequence"/>
</dbReference>
<evidence type="ECO:0000313" key="3">
    <source>
        <dbReference type="EMBL" id="PIP61230.1"/>
    </source>
</evidence>
<evidence type="ECO:0000259" key="2">
    <source>
        <dbReference type="Pfam" id="PF08486"/>
    </source>
</evidence>
<dbReference type="GO" id="GO:0030435">
    <property type="term" value="P:sporulation resulting in formation of a cellular spore"/>
    <property type="evidence" value="ECO:0007669"/>
    <property type="project" value="InterPro"/>
</dbReference>
<dbReference type="NCBIfam" id="TIGR02669">
    <property type="entry name" value="SpoIID_LytB"/>
    <property type="match status" value="1"/>
</dbReference>
<comment type="caution">
    <text evidence="3">The sequence shown here is derived from an EMBL/GenBank/DDBJ whole genome shotgun (WGS) entry which is preliminary data.</text>
</comment>
<feature type="coiled-coil region" evidence="1">
    <location>
        <begin position="31"/>
        <end position="86"/>
    </location>
</feature>
<proteinExistence type="predicted"/>
<accession>A0A2H0BW07</accession>
<protein>
    <recommendedName>
        <fullName evidence="2">Sporulation stage II protein D amidase enhancer LytB N-terminal domain-containing protein</fullName>
    </recommendedName>
</protein>
<gene>
    <name evidence="3" type="ORF">COW99_05605</name>
</gene>
<dbReference type="EMBL" id="PCTA01000033">
    <property type="protein sequence ID" value="PIP61230.1"/>
    <property type="molecule type" value="Genomic_DNA"/>
</dbReference>
<dbReference type="AlphaFoldDB" id="A0A2H0BW07"/>
<dbReference type="Pfam" id="PF08486">
    <property type="entry name" value="SpoIID"/>
    <property type="match status" value="1"/>
</dbReference>
<evidence type="ECO:0000256" key="1">
    <source>
        <dbReference type="SAM" id="Coils"/>
    </source>
</evidence>
<dbReference type="InterPro" id="IPR013486">
    <property type="entry name" value="SpoIID/LytB"/>
</dbReference>
<evidence type="ECO:0000313" key="4">
    <source>
        <dbReference type="Proteomes" id="UP000231246"/>
    </source>
</evidence>
<feature type="domain" description="Sporulation stage II protein D amidase enhancer LytB N-terminal" evidence="2">
    <location>
        <begin position="324"/>
        <end position="398"/>
    </location>
</feature>